<dbReference type="AlphaFoldDB" id="A0A1N7KLQ0"/>
<evidence type="ECO:0000313" key="5">
    <source>
        <dbReference type="Proteomes" id="UP000238314"/>
    </source>
</evidence>
<evidence type="ECO:0008006" key="6">
    <source>
        <dbReference type="Google" id="ProtNLM"/>
    </source>
</evidence>
<dbReference type="Proteomes" id="UP000186246">
    <property type="component" value="Unassembled WGS sequence"/>
</dbReference>
<dbReference type="Proteomes" id="UP000238314">
    <property type="component" value="Unassembled WGS sequence"/>
</dbReference>
<keyword evidence="5" id="KW-1185">Reference proteome</keyword>
<evidence type="ECO:0000256" key="1">
    <source>
        <dbReference type="SAM" id="SignalP"/>
    </source>
</evidence>
<dbReference type="EMBL" id="MUGO01000003">
    <property type="protein sequence ID" value="PQA96188.1"/>
    <property type="molecule type" value="Genomic_DNA"/>
</dbReference>
<evidence type="ECO:0000313" key="2">
    <source>
        <dbReference type="EMBL" id="PQA96188.1"/>
    </source>
</evidence>
<evidence type="ECO:0000313" key="4">
    <source>
        <dbReference type="Proteomes" id="UP000186246"/>
    </source>
</evidence>
<keyword evidence="1" id="KW-0732">Signal</keyword>
<reference evidence="2 5" key="1">
    <citation type="submission" date="2016-11" db="EMBL/GenBank/DDBJ databases">
        <title>Whole genomes of Flavobacteriaceae.</title>
        <authorList>
            <person name="Stine C."/>
            <person name="Li C."/>
            <person name="Tadesse D."/>
        </authorList>
    </citation>
    <scope>NUCLEOTIDE SEQUENCE [LARGE SCALE GENOMIC DNA]</scope>
    <source>
        <strain evidence="2 5">DSM 21068</strain>
    </source>
</reference>
<evidence type="ECO:0000313" key="3">
    <source>
        <dbReference type="EMBL" id="SIS62539.1"/>
    </source>
</evidence>
<proteinExistence type="predicted"/>
<dbReference type="STRING" id="551459.SAMN05421796_101665"/>
<name>A0A1N7KLQ0_9FLAO</name>
<organism evidence="3 4">
    <name type="scientific">Chryseobacterium piscicola</name>
    <dbReference type="NCBI Taxonomy" id="551459"/>
    <lineage>
        <taxon>Bacteria</taxon>
        <taxon>Pseudomonadati</taxon>
        <taxon>Bacteroidota</taxon>
        <taxon>Flavobacteriia</taxon>
        <taxon>Flavobacteriales</taxon>
        <taxon>Weeksellaceae</taxon>
        <taxon>Chryseobacterium group</taxon>
        <taxon>Chryseobacterium</taxon>
    </lineage>
</organism>
<dbReference type="OrthoDB" id="1274238at2"/>
<reference evidence="4" key="2">
    <citation type="submission" date="2017-01" db="EMBL/GenBank/DDBJ databases">
        <authorList>
            <person name="Varghese N."/>
            <person name="Submissions S."/>
        </authorList>
    </citation>
    <scope>NUCLEOTIDE SEQUENCE [LARGE SCALE GENOMIC DNA]</scope>
    <source>
        <strain evidence="4">DSM 21068</strain>
    </source>
</reference>
<feature type="signal peptide" evidence="1">
    <location>
        <begin position="1"/>
        <end position="20"/>
    </location>
</feature>
<gene>
    <name evidence="2" type="ORF">B0A70_03440</name>
    <name evidence="3" type="ORF">SAMN05421796_101665</name>
</gene>
<protein>
    <recommendedName>
        <fullName evidence="6">CarboxypepD_reg-like domain-containing protein</fullName>
    </recommendedName>
</protein>
<dbReference type="EMBL" id="FTOJ01000001">
    <property type="protein sequence ID" value="SIS62539.1"/>
    <property type="molecule type" value="Genomic_DNA"/>
</dbReference>
<dbReference type="RefSeq" id="WP_076449721.1">
    <property type="nucleotide sequence ID" value="NZ_FTOJ01000001.1"/>
</dbReference>
<sequence length="266" mass="29994">MIVKLNFFFFFLIFSVSSFGQNTFSGNVSDENGSKQGQVLVLNSTKNQSVFSDVKGNFAVTADIGDEIRFVKDGFYRSQIQVTEKALSGINTVNIKQIEILIPEVELQFQPTGNLEKDAKNVGVSKRVSALNSSMDEYMKSPLTEAMPENSTPKSFKTHDFTEGQVNLIAVAGLIGKLINKASKPKITKANYYETRDFISRLKAEIDLNHFKKFGMSEEGIDRFLLYAEDIFMLSTKYRKDFDKVKISNDLMSAFGEYKKTNNLEL</sequence>
<reference evidence="3" key="3">
    <citation type="submission" date="2017-01" db="EMBL/GenBank/DDBJ databases">
        <authorList>
            <person name="Mah S.A."/>
            <person name="Swanson W.J."/>
            <person name="Moy G.W."/>
            <person name="Vacquier V.D."/>
        </authorList>
    </citation>
    <scope>NUCLEOTIDE SEQUENCE [LARGE SCALE GENOMIC DNA]</scope>
    <source>
        <strain evidence="3">DSM 21068</strain>
    </source>
</reference>
<feature type="chain" id="PRO_5044563717" description="CarboxypepD_reg-like domain-containing protein" evidence="1">
    <location>
        <begin position="21"/>
        <end position="266"/>
    </location>
</feature>
<accession>A0A1N7KLQ0</accession>